<evidence type="ECO:0000256" key="2">
    <source>
        <dbReference type="ARBA" id="ARBA00009354"/>
    </source>
</evidence>
<evidence type="ECO:0000256" key="3">
    <source>
        <dbReference type="ARBA" id="ARBA00019618"/>
    </source>
</evidence>
<proteinExistence type="inferred from homology"/>
<feature type="compositionally biased region" description="Polar residues" evidence="10">
    <location>
        <begin position="1426"/>
        <end position="1441"/>
    </location>
</feature>
<feature type="region of interest" description="Disordered" evidence="10">
    <location>
        <begin position="750"/>
        <end position="829"/>
    </location>
</feature>
<keyword evidence="14" id="KW-1185">Reference proteome</keyword>
<evidence type="ECO:0000256" key="1">
    <source>
        <dbReference type="ARBA" id="ARBA00004123"/>
    </source>
</evidence>
<evidence type="ECO:0000256" key="6">
    <source>
        <dbReference type="ARBA" id="ARBA00023159"/>
    </source>
</evidence>
<evidence type="ECO:0000259" key="13">
    <source>
        <dbReference type="Pfam" id="PF18296"/>
    </source>
</evidence>
<comment type="subunit">
    <text evidence="9">Component of the Mediator complex.</text>
</comment>
<dbReference type="GO" id="GO:0003713">
    <property type="term" value="F:transcription coactivator activity"/>
    <property type="evidence" value="ECO:0007669"/>
    <property type="project" value="TreeGrafter"/>
</dbReference>
<evidence type="ECO:0000256" key="4">
    <source>
        <dbReference type="ARBA" id="ARBA00022491"/>
    </source>
</evidence>
<keyword evidence="5 9" id="KW-0805">Transcription regulation</keyword>
<keyword evidence="7 9" id="KW-0804">Transcription</keyword>
<evidence type="ECO:0000256" key="10">
    <source>
        <dbReference type="SAM" id="MobiDB-lite"/>
    </source>
</evidence>
<comment type="subcellular location">
    <subcellularLocation>
        <location evidence="1 9">Nucleus</location>
    </subcellularLocation>
</comment>
<dbReference type="InterPro" id="IPR009401">
    <property type="entry name" value="Med13_C"/>
</dbReference>
<dbReference type="Pfam" id="PF11597">
    <property type="entry name" value="Med13_N"/>
    <property type="match status" value="1"/>
</dbReference>
<evidence type="ECO:0000313" key="14">
    <source>
        <dbReference type="Proteomes" id="UP000887581"/>
    </source>
</evidence>
<evidence type="ECO:0000313" key="15">
    <source>
        <dbReference type="WBParaSite" id="sdigi.contig360.g7741.t1"/>
    </source>
</evidence>
<dbReference type="Pfam" id="PF06333">
    <property type="entry name" value="Med13_C"/>
    <property type="match status" value="1"/>
</dbReference>
<feature type="compositionally biased region" description="Polar residues" evidence="10">
    <location>
        <begin position="883"/>
        <end position="902"/>
    </location>
</feature>
<evidence type="ECO:0000259" key="12">
    <source>
        <dbReference type="Pfam" id="PF11597"/>
    </source>
</evidence>
<dbReference type="Proteomes" id="UP000887581">
    <property type="component" value="Unplaced"/>
</dbReference>
<dbReference type="PANTHER" id="PTHR48249">
    <property type="entry name" value="MEDIATOR OF RNA POLYMERASE II TRANSCRIPTION SUBUNIT 13"/>
    <property type="match status" value="1"/>
</dbReference>
<dbReference type="GO" id="GO:0016592">
    <property type="term" value="C:mediator complex"/>
    <property type="evidence" value="ECO:0007669"/>
    <property type="project" value="InterPro"/>
</dbReference>
<evidence type="ECO:0000256" key="5">
    <source>
        <dbReference type="ARBA" id="ARBA00023015"/>
    </source>
</evidence>
<evidence type="ECO:0000259" key="11">
    <source>
        <dbReference type="Pfam" id="PF06333"/>
    </source>
</evidence>
<name>A0A915PRX9_9BILA</name>
<sequence length="2656" mass="294465">MEINRSMEMIKRLRYWKSSSIGAESPQQFGLSDNEALARMSLQGPGKCYINWNKVALDVATFNVTKPRIFAPELCMSTNGGSLEDCHTNVFALTELNGLKWKCLTTPLSQRAWTSLEQDPVLSAYAKCLQAGILCAWRRQPPQPTGTLAAMQLPDYRIDVVKELWVFWYSHDEPDCLTEYTSHLACAEDGQGNWSVPGIQYETRTLFFKALHNLIERNMLKNGYIRIGKYFTRPYEVPSSDRIHCSPNYVNGISFNFFVHGENIVCATVSVQRQPTLFRLSRRHLDLGKKQSVILGPWSMRAVLLPEQPRIVDSTTSLLQQQPSTPQCSNFGGSSAAPYSGSCCEPLSSVVHQVNPVPSSSIDSGTVIGNHDAAGTISKAAVDKLWSEWLQFFCLIVNVERNLSSADNVGYVGYAENASSAKSSLPKMVLVDVDGVHMWYPSSLIVVQASDDLLMRQNEKIINDEDSDFFNSRSSSFTARTPPATGGHTRLRSTPSFRKRKKRLSECEPGPGVERHNAMYGTMVNGARAAQRFFEESFIAPANNRRKENTESPSSSGLGLLMSAATSDDDCRWNFTDGMRRKDREEGCGCQQCRLQQPSSATAMSGLPSQCVTSQQETCVNQEPSQSCCAAINFPSNSSSLETMKERLAMFHRRSSSYMRSPSPPRSPPWEKKILASNLETVGSEHNLDWIRESCFRNSRNGSRSGRIDPTHEDRHICPKTPETSTLTESPERRRVRRNSVQMFGKIGNCKPVYQNLSPTSRPRSPACDASQTESLNRMQSKDCLNSDFNSSARKHGPTIIEQQAGSFNSFRSKKSRKSKGRKRKSDEKLEWSGIEALDVSFLTTKVGEDDEDDNEVNFTCSDEFKFRESREIEDETRESSCKRPTTSQSLDSASTSQTGESLRNLPVFPQIGSVVPPNASVNLAPSIFASDCDTQSSFLDDCNPSTIAMIERRSPVDTVVTDSVHLSPPASNERVEPTQILGGTVANVMARVGGPPSVGDYMIYPTPPSVDATQSQQFSPQNTLIQANPTSILYPPTVSYMAAAAAVNLCHNLPPAQLPPGIVSETDVTTETVSTVKRELDNDDERLLGKLHYSIAEKPVYGKFMKSEMALSGKFAGNIFAKEFLSLEAKECQLLEGVYADQLKLIKGAITAREKRRKIGRAPDYLFMRERLRNLVPHSSFATVRHYRMPYNNAHMLSSHCLPTLQMLPHGMSMNGMPNFVANGTSFVGSSYNGNNSVMSMMMGSGCIPPGGNAIMQPIPSSSRMGVVHMNQQIPMAHLRPSPRVPSLPPYASTQPGPPQHPSFMGQPTQFCGPPPNQICSFPSGPMCSMNAGPMQSPHMLSGIHGTTASQPLTTNAMHGAGTPSGQFSMQQPQQPFQQLSHFVNNANFNGQMGMPSVNPSQQSIYPHQMMFRCNMGGNLATQHPIHSSDSYGIDSQGQASIEPPPPFSQAVSSHQYPAVHSVQASPMMYSQSPHMLRPNALLAQTQNLNMMCGPRTPQNSIMTVPPSMGSPNNGGLFGNRIMNMPSVMDTAAVPPTNIRAHPEGKSLVLAVLLQDTVLDLHYDSVFDACPICSCNGSIRAKELGMYITPPEVLRQPPAQQQLIVSKPTSGFYNSTSNSCNCGFSAVRHRYLSMKAGLFAEDAKEATDINETQNQPAIPHTIWFDSMSGRDMNFIALLREQTLVRDLGGLLDQVTLLSLQCERASQTERVGSDSSKHCEYIISEVDQRELPLVFQAACEVACMEMNCRRPPHDIRSVLLHDWGVQVSNEMREPRESECMALLQEIGPILEESLRIARSSPLFGSNNIVEGPLTWRFFDRKALKAGGGMEDDSGPEAVPNIVVASEKDAIITSPQIIRLWEKMSLEPYDQPKDVLYIGVVPDNLICIEKTKKYLMDLSRMYEQCRFGRHIPFMREVLRDGLLRVPTRYPATNPGECDNFLNQVERHIGDNKSLITRLKVYMQYFENEMARILINNDDIFNRDKYRAALAENQIHPVPRVSVTSYQCGSYSVPNSDHMPPPSAPGSMIISNQPSGLQQGPTSVSGPSSVSGTNSIINDSLTLESSISDGSAQNMTSFSSFMTEQLTTDSSISEDEPGTLPHIIVIYLVNPFLLGAEENPLVARVVTVALMRAFNALLYRLNNKRRPQLQLEMIALQNIFDYCGVSADFLKDERGRLNGYDQGRLEKSQNERLSSSDSLKTVAFSVYTHSRVVLPDIVRGILPKSMTRFGPASAMVDLLNELERKEPIYYKVPSKPFILAPPSPVMQRPNCDLMQINTDEAVLFVSYCLIGNDWLAATVTDHQGHSLDNCLINLRLKPDHKRVNMRYKQSTQIRDSLYRLWSYILGTLANGTRNWRLVIGRVGRIGHGEFKFWTQILSKSYLKQVGTRMKHVCRTCHVMPGTSEVPGVLSACLVSLEPEAHLRVFPSSFQHDDRFLKNSRYRTLTTPDDASCTHILVFPTSPELNLDHQGGNGVAELEEDDFSNLLTEEIGEEFSELIGNGEDLMTNAAGPPPQSASFRLGGNTGIPSEYADVSIENQPLATGYYISTAPASDLPDWFWSACPSAKRRNPVHLKSSLHLNTPNVQQGDDISSFGKGTEACHHQLDSQATADVLRYVLEMYNALSWLNMDLVSGERRSCLPVHIQALMWLCNAVNRFIN</sequence>
<dbReference type="InterPro" id="IPR021643">
    <property type="entry name" value="Mediator_Med13_N"/>
</dbReference>
<organism evidence="14 15">
    <name type="scientific">Setaria digitata</name>
    <dbReference type="NCBI Taxonomy" id="48799"/>
    <lineage>
        <taxon>Eukaryota</taxon>
        <taxon>Metazoa</taxon>
        <taxon>Ecdysozoa</taxon>
        <taxon>Nematoda</taxon>
        <taxon>Chromadorea</taxon>
        <taxon>Rhabditida</taxon>
        <taxon>Spirurina</taxon>
        <taxon>Spiruromorpha</taxon>
        <taxon>Filarioidea</taxon>
        <taxon>Setariidae</taxon>
        <taxon>Setaria</taxon>
    </lineage>
</organism>
<evidence type="ECO:0000256" key="7">
    <source>
        <dbReference type="ARBA" id="ARBA00023163"/>
    </source>
</evidence>
<dbReference type="GO" id="GO:0045944">
    <property type="term" value="P:positive regulation of transcription by RNA polymerase II"/>
    <property type="evidence" value="ECO:0007669"/>
    <property type="project" value="TreeGrafter"/>
</dbReference>
<evidence type="ECO:0000256" key="8">
    <source>
        <dbReference type="ARBA" id="ARBA00023242"/>
    </source>
</evidence>
<dbReference type="InterPro" id="IPR041285">
    <property type="entry name" value="MID_MedPIWI"/>
</dbReference>
<dbReference type="Pfam" id="PF18296">
    <property type="entry name" value="MID_MedPIWI"/>
    <property type="match status" value="1"/>
</dbReference>
<comment type="function">
    <text evidence="9">Component of the Mediator complex, a coactivator involved in regulated transcription of nearly all RNA polymerase II-dependent genes. Mediator functions as a bridge to convey information from gene-specific regulatory proteins to the basal RNA polymerase II transcription machinery. Mediator is recruited to promoters by direct interactions with regulatory proteins and serves as a scaffold for the assembly of a functional preinitiation complex with RNA polymerase II and the general transcription factors.</text>
</comment>
<accession>A0A915PRX9</accession>
<feature type="domain" description="Mediator complex subunit Med13 C-terminal" evidence="11">
    <location>
        <begin position="2252"/>
        <end position="2644"/>
    </location>
</feature>
<feature type="region of interest" description="Disordered" evidence="10">
    <location>
        <begin position="2011"/>
        <end position="2049"/>
    </location>
</feature>
<feature type="region of interest" description="Disordered" evidence="10">
    <location>
        <begin position="1426"/>
        <end position="1453"/>
    </location>
</feature>
<feature type="region of interest" description="Disordered" evidence="10">
    <location>
        <begin position="473"/>
        <end position="513"/>
    </location>
</feature>
<comment type="similarity">
    <text evidence="2 9">Belongs to the Mediator complex subunit 13 family.</text>
</comment>
<dbReference type="InterPro" id="IPR051139">
    <property type="entry name" value="Mediator_complx_sub13"/>
</dbReference>
<feature type="compositionally biased region" description="Low complexity" evidence="10">
    <location>
        <begin position="2038"/>
        <end position="2049"/>
    </location>
</feature>
<keyword evidence="6 9" id="KW-0010">Activator</keyword>
<feature type="domain" description="MID" evidence="13">
    <location>
        <begin position="1872"/>
        <end position="2207"/>
    </location>
</feature>
<reference evidence="15" key="1">
    <citation type="submission" date="2022-11" db="UniProtKB">
        <authorList>
            <consortium name="WormBaseParasite"/>
        </authorList>
    </citation>
    <scope>IDENTIFICATION</scope>
</reference>
<evidence type="ECO:0000256" key="9">
    <source>
        <dbReference type="RuleBase" id="RU364134"/>
    </source>
</evidence>
<feature type="compositionally biased region" description="Basic residues" evidence="10">
    <location>
        <begin position="812"/>
        <end position="824"/>
    </location>
</feature>
<feature type="compositionally biased region" description="Polar residues" evidence="10">
    <location>
        <begin position="770"/>
        <end position="792"/>
    </location>
</feature>
<feature type="region of interest" description="Disordered" evidence="10">
    <location>
        <begin position="699"/>
        <end position="736"/>
    </location>
</feature>
<feature type="region of interest" description="Disordered" evidence="10">
    <location>
        <begin position="870"/>
        <end position="902"/>
    </location>
</feature>
<dbReference type="PANTHER" id="PTHR48249:SF3">
    <property type="entry name" value="MEDIATOR OF RNA POLYMERASE II TRANSCRIPTION SUBUNIT 13"/>
    <property type="match status" value="1"/>
</dbReference>
<feature type="domain" description="Mediator complex subunit Med13 N-terminal" evidence="12">
    <location>
        <begin position="82"/>
        <end position="321"/>
    </location>
</feature>
<protein>
    <recommendedName>
        <fullName evidence="3 9">Mediator of RNA polymerase II transcription subunit 13</fullName>
    </recommendedName>
</protein>
<feature type="compositionally biased region" description="Polar residues" evidence="10">
    <location>
        <begin position="2027"/>
        <end position="2037"/>
    </location>
</feature>
<feature type="compositionally biased region" description="Basic and acidic residues" evidence="10">
    <location>
        <begin position="706"/>
        <end position="717"/>
    </location>
</feature>
<keyword evidence="4 9" id="KW-0678">Repressor</keyword>
<keyword evidence="8 9" id="KW-0539">Nucleus</keyword>
<dbReference type="WBParaSite" id="sdigi.contig360.g7741.t1">
    <property type="protein sequence ID" value="sdigi.contig360.g7741.t1"/>
    <property type="gene ID" value="sdigi.contig360.g7741"/>
</dbReference>